<keyword evidence="1" id="KW-0472">Membrane</keyword>
<evidence type="ECO:0000313" key="3">
    <source>
        <dbReference type="Proteomes" id="UP000198706"/>
    </source>
</evidence>
<dbReference type="AlphaFoldDB" id="A0A1G8SD14"/>
<dbReference type="PIRSF" id="PIRSF030959">
    <property type="entry name" value="UCP030959"/>
    <property type="match status" value="1"/>
</dbReference>
<protein>
    <recommendedName>
        <fullName evidence="4">Tetratricopeptide repeat-containing protein</fullName>
    </recommendedName>
</protein>
<dbReference type="InterPro" id="IPR011990">
    <property type="entry name" value="TPR-like_helical_dom_sf"/>
</dbReference>
<feature type="transmembrane region" description="Helical" evidence="1">
    <location>
        <begin position="26"/>
        <end position="49"/>
    </location>
</feature>
<keyword evidence="1" id="KW-0812">Transmembrane</keyword>
<dbReference type="Proteomes" id="UP000198706">
    <property type="component" value="Unassembled WGS sequence"/>
</dbReference>
<reference evidence="2 3" key="1">
    <citation type="submission" date="2016-10" db="EMBL/GenBank/DDBJ databases">
        <authorList>
            <person name="de Groot N.N."/>
        </authorList>
    </citation>
    <scope>NUCLEOTIDE SEQUENCE [LARGE SCALE GENOMIC DNA]</scope>
    <source>
        <strain evidence="2 3">JCM 21544</strain>
    </source>
</reference>
<dbReference type="Gene3D" id="1.25.40.10">
    <property type="entry name" value="Tetratricopeptide repeat domain"/>
    <property type="match status" value="1"/>
</dbReference>
<dbReference type="SUPFAM" id="SSF48452">
    <property type="entry name" value="TPR-like"/>
    <property type="match status" value="1"/>
</dbReference>
<dbReference type="STRING" id="137658.SAMN05216186_10111"/>
<accession>A0A1G8SD14</accession>
<evidence type="ECO:0000256" key="1">
    <source>
        <dbReference type="SAM" id="Phobius"/>
    </source>
</evidence>
<evidence type="ECO:0008006" key="4">
    <source>
        <dbReference type="Google" id="ProtNLM"/>
    </source>
</evidence>
<dbReference type="InterPro" id="IPR014562">
    <property type="entry name" value="UCP030959_TPR_rpt-cont"/>
</dbReference>
<proteinExistence type="predicted"/>
<organism evidence="2 3">
    <name type="scientific">Pseudomonas indica</name>
    <dbReference type="NCBI Taxonomy" id="137658"/>
    <lineage>
        <taxon>Bacteria</taxon>
        <taxon>Pseudomonadati</taxon>
        <taxon>Pseudomonadota</taxon>
        <taxon>Gammaproteobacteria</taxon>
        <taxon>Pseudomonadales</taxon>
        <taxon>Pseudomonadaceae</taxon>
        <taxon>Pseudomonas</taxon>
    </lineage>
</organism>
<keyword evidence="3" id="KW-1185">Reference proteome</keyword>
<keyword evidence="1" id="KW-1133">Transmembrane helix</keyword>
<gene>
    <name evidence="2" type="ORF">SAMN05216186_10111</name>
</gene>
<dbReference type="RefSeq" id="WP_084332786.1">
    <property type="nucleotide sequence ID" value="NZ_FNFD01000001.1"/>
</dbReference>
<dbReference type="EMBL" id="FNFD01000001">
    <property type="protein sequence ID" value="SDJ26635.1"/>
    <property type="molecule type" value="Genomic_DNA"/>
</dbReference>
<evidence type="ECO:0000313" key="2">
    <source>
        <dbReference type="EMBL" id="SDJ26635.1"/>
    </source>
</evidence>
<name>A0A1G8SD14_9PSED</name>
<sequence length="255" mass="29129">MPLLALLVIACQVACGLHVVRTGQERYWLFLIISLPGLGCLIYFLGIMLPDILGSRTGRRAVNRLHDHIDPERHLRALRDELSLRDTHESRVQLADELARLERFAEAGEHYQAALRGMHEQDPSILLGLARAQFGQGDALGCRLSLERLIQHNPQYRSADGHLLYARALDQLGETAKAEEEYGALASYYAGPEARYHYAQMLIRLDRTGEARTLLEQIEAYARRAPRHYRNLHQHWLNLTRQTLKALDTPERKQA</sequence>